<dbReference type="Gene3D" id="3.90.550.20">
    <property type="match status" value="1"/>
</dbReference>
<accession>A0A3D8RQ92</accession>
<reference evidence="2 3" key="1">
    <citation type="journal article" date="2018" name="IMA Fungus">
        <title>IMA Genome-F 9: Draft genome sequence of Annulohypoxylon stygium, Aspergillus mulundensis, Berkeleyomyces basicola (syn. Thielaviopsis basicola), Ceratocystis smalleyi, two Cercospora beticola strains, Coleophoma cylindrospora, Fusarium fracticaudum, Phialophora cf. hyalina, and Morchella septimelata.</title>
        <authorList>
            <person name="Wingfield B.D."/>
            <person name="Bills G.F."/>
            <person name="Dong Y."/>
            <person name="Huang W."/>
            <person name="Nel W.J."/>
            <person name="Swalarsk-Parry B.S."/>
            <person name="Vaghefi N."/>
            <person name="Wilken P.M."/>
            <person name="An Z."/>
            <person name="de Beer Z.W."/>
            <person name="De Vos L."/>
            <person name="Chen L."/>
            <person name="Duong T.A."/>
            <person name="Gao Y."/>
            <person name="Hammerbacher A."/>
            <person name="Kikkert J.R."/>
            <person name="Li Y."/>
            <person name="Li H."/>
            <person name="Li K."/>
            <person name="Li Q."/>
            <person name="Liu X."/>
            <person name="Ma X."/>
            <person name="Naidoo K."/>
            <person name="Pethybridge S.J."/>
            <person name="Sun J."/>
            <person name="Steenkamp E.T."/>
            <person name="van der Nest M.A."/>
            <person name="van Wyk S."/>
            <person name="Wingfield M.J."/>
            <person name="Xiong C."/>
            <person name="Yue Q."/>
            <person name="Zhang X."/>
        </authorList>
    </citation>
    <scope>NUCLEOTIDE SEQUENCE [LARGE SCALE GENOMIC DNA]</scope>
    <source>
        <strain evidence="2 3">BP5796</strain>
    </source>
</reference>
<evidence type="ECO:0000313" key="3">
    <source>
        <dbReference type="Proteomes" id="UP000256328"/>
    </source>
</evidence>
<protein>
    <recommendedName>
        <fullName evidence="4">Glycosyltransferase family 32 protein</fullName>
    </recommendedName>
</protein>
<evidence type="ECO:0008006" key="4">
    <source>
        <dbReference type="Google" id="ProtNLM"/>
    </source>
</evidence>
<dbReference type="InterPro" id="IPR039367">
    <property type="entry name" value="Och1-like"/>
</dbReference>
<gene>
    <name evidence="2" type="ORF">BP5796_06939</name>
</gene>
<dbReference type="EMBL" id="PDLN01000009">
    <property type="protein sequence ID" value="RDW76118.1"/>
    <property type="molecule type" value="Genomic_DNA"/>
</dbReference>
<dbReference type="GO" id="GO:0000136">
    <property type="term" value="C:mannan polymerase complex"/>
    <property type="evidence" value="ECO:0007669"/>
    <property type="project" value="TreeGrafter"/>
</dbReference>
<dbReference type="PANTHER" id="PTHR31834:SF9">
    <property type="entry name" value="INITIATION-SPECIFIC ALPHA-1,6-MANNOSYLTRANSFERASE"/>
    <property type="match status" value="1"/>
</dbReference>
<dbReference type="GO" id="GO:0000009">
    <property type="term" value="F:alpha-1,6-mannosyltransferase activity"/>
    <property type="evidence" value="ECO:0007669"/>
    <property type="project" value="InterPro"/>
</dbReference>
<comment type="caution">
    <text evidence="2">The sequence shown here is derived from an EMBL/GenBank/DDBJ whole genome shotgun (WGS) entry which is preliminary data.</text>
</comment>
<keyword evidence="3" id="KW-1185">Reference proteome</keyword>
<sequence length="416" mass="47982">MTVDVRAAVVNVKAMLLVRRLRSIRSLPFILLVCLSLLLLLCQYTGSPLPTPKPVQAEKPPEPPARKYQSTPTYEHSSPYRRHANLEFETALERQLQHLEKQLRGALPASEQDLIANHTIWQIAEQKEAAVWKAWVKQWRKNNPDWKYELLTMDQMPTGTLSLFASVPEIARAYEELPDLRKDLLRYLLLWYHGGFFAEMDTWNRVSMKNCFSIEEVVQRRRDISLMLGIELDEPYWNSETKAAWHWSRSFGFGQFAVWAPKRFDPIIRRAIVRAIAHMRTHSRIDKAVLARSGNQVNIGEVSGASMFTDVVLEVLSENLVADHAIRDRDAGLERRVTWKRFKHLKDIVWIEGRSAAETKEDNMRGVAILPINVWASGQRHSGSRSFDEDVACINHVYGKQPRGSFKLRFLQAIFG</sequence>
<dbReference type="AlphaFoldDB" id="A0A3D8RQ92"/>
<evidence type="ECO:0000313" key="2">
    <source>
        <dbReference type="EMBL" id="RDW76118.1"/>
    </source>
</evidence>
<dbReference type="GO" id="GO:0006487">
    <property type="term" value="P:protein N-linked glycosylation"/>
    <property type="evidence" value="ECO:0007669"/>
    <property type="project" value="TreeGrafter"/>
</dbReference>
<dbReference type="Proteomes" id="UP000256328">
    <property type="component" value="Unassembled WGS sequence"/>
</dbReference>
<dbReference type="Pfam" id="PF04488">
    <property type="entry name" value="Gly_transf_sug"/>
    <property type="match status" value="1"/>
</dbReference>
<dbReference type="InterPro" id="IPR007577">
    <property type="entry name" value="GlycoTrfase_DXD_sugar-bd_CS"/>
</dbReference>
<proteinExistence type="predicted"/>
<dbReference type="OrthoDB" id="409543at2759"/>
<name>A0A3D8RQ92_9HELO</name>
<organism evidence="2 3">
    <name type="scientific">Coleophoma crateriformis</name>
    <dbReference type="NCBI Taxonomy" id="565419"/>
    <lineage>
        <taxon>Eukaryota</taxon>
        <taxon>Fungi</taxon>
        <taxon>Dikarya</taxon>
        <taxon>Ascomycota</taxon>
        <taxon>Pezizomycotina</taxon>
        <taxon>Leotiomycetes</taxon>
        <taxon>Helotiales</taxon>
        <taxon>Dermateaceae</taxon>
        <taxon>Coleophoma</taxon>
    </lineage>
</organism>
<evidence type="ECO:0000256" key="1">
    <source>
        <dbReference type="SAM" id="MobiDB-lite"/>
    </source>
</evidence>
<feature type="region of interest" description="Disordered" evidence="1">
    <location>
        <begin position="51"/>
        <end position="79"/>
    </location>
</feature>
<dbReference type="PANTHER" id="PTHR31834">
    <property type="entry name" value="INITIATION-SPECIFIC ALPHA-1,6-MANNOSYLTRANSFERASE"/>
    <property type="match status" value="1"/>
</dbReference>